<feature type="compositionally biased region" description="Low complexity" evidence="2">
    <location>
        <begin position="18"/>
        <end position="36"/>
    </location>
</feature>
<name>A0ABV5V4R9_9MICO</name>
<feature type="region of interest" description="Disordered" evidence="2">
    <location>
        <begin position="111"/>
        <end position="130"/>
    </location>
</feature>
<gene>
    <name evidence="4" type="ORF">ACFFN0_12270</name>
</gene>
<reference evidence="4 5" key="1">
    <citation type="submission" date="2024-09" db="EMBL/GenBank/DDBJ databases">
        <authorList>
            <person name="Sun Q."/>
            <person name="Mori K."/>
        </authorList>
    </citation>
    <scope>NUCLEOTIDE SEQUENCE [LARGE SCALE GENOMIC DNA]</scope>
    <source>
        <strain evidence="4 5">JCM 12763</strain>
    </source>
</reference>
<feature type="region of interest" description="Disordered" evidence="2">
    <location>
        <begin position="1"/>
        <end position="73"/>
    </location>
</feature>
<dbReference type="Pfam" id="PF00437">
    <property type="entry name" value="T2SSE"/>
    <property type="match status" value="1"/>
</dbReference>
<evidence type="ECO:0000313" key="4">
    <source>
        <dbReference type="EMBL" id="MFB9732816.1"/>
    </source>
</evidence>
<dbReference type="Gene3D" id="3.30.450.380">
    <property type="match status" value="1"/>
</dbReference>
<feature type="compositionally biased region" description="Polar residues" evidence="2">
    <location>
        <begin position="48"/>
        <end position="60"/>
    </location>
</feature>
<dbReference type="PANTHER" id="PTHR30486:SF6">
    <property type="entry name" value="TYPE IV PILUS RETRACTATION ATPASE PILT"/>
    <property type="match status" value="1"/>
</dbReference>
<dbReference type="Gene3D" id="3.40.50.300">
    <property type="entry name" value="P-loop containing nucleotide triphosphate hydrolases"/>
    <property type="match status" value="1"/>
</dbReference>
<accession>A0ABV5V4R9</accession>
<dbReference type="Proteomes" id="UP001589613">
    <property type="component" value="Unassembled WGS sequence"/>
</dbReference>
<feature type="domain" description="Bacterial type II secretion system protein E" evidence="3">
    <location>
        <begin position="264"/>
        <end position="463"/>
    </location>
</feature>
<dbReference type="InterPro" id="IPR027417">
    <property type="entry name" value="P-loop_NTPase"/>
</dbReference>
<evidence type="ECO:0000256" key="1">
    <source>
        <dbReference type="ARBA" id="ARBA00006611"/>
    </source>
</evidence>
<comment type="similarity">
    <text evidence="1">Belongs to the GSP E family.</text>
</comment>
<dbReference type="RefSeq" id="WP_141338833.1">
    <property type="nucleotide sequence ID" value="NZ_JBHMAX010000022.1"/>
</dbReference>
<dbReference type="SUPFAM" id="SSF52540">
    <property type="entry name" value="P-loop containing nucleoside triphosphate hydrolases"/>
    <property type="match status" value="1"/>
</dbReference>
<dbReference type="PANTHER" id="PTHR30486">
    <property type="entry name" value="TWITCHING MOTILITY PROTEIN PILT"/>
    <property type="match status" value="1"/>
</dbReference>
<organism evidence="4 5">
    <name type="scientific">Ornithinimicrobium kibberense</name>
    <dbReference type="NCBI Taxonomy" id="282060"/>
    <lineage>
        <taxon>Bacteria</taxon>
        <taxon>Bacillati</taxon>
        <taxon>Actinomycetota</taxon>
        <taxon>Actinomycetes</taxon>
        <taxon>Micrococcales</taxon>
        <taxon>Ornithinimicrobiaceae</taxon>
        <taxon>Ornithinimicrobium</taxon>
    </lineage>
</organism>
<dbReference type="InterPro" id="IPR001482">
    <property type="entry name" value="T2SS/T4SS_dom"/>
</dbReference>
<dbReference type="CDD" id="cd01130">
    <property type="entry name" value="VirB11-like_ATPase"/>
    <property type="match status" value="1"/>
</dbReference>
<evidence type="ECO:0000256" key="2">
    <source>
        <dbReference type="SAM" id="MobiDB-lite"/>
    </source>
</evidence>
<comment type="caution">
    <text evidence="4">The sequence shown here is derived from an EMBL/GenBank/DDBJ whole genome shotgun (WGS) entry which is preliminary data.</text>
</comment>
<dbReference type="EMBL" id="JBHMAX010000022">
    <property type="protein sequence ID" value="MFB9732816.1"/>
    <property type="molecule type" value="Genomic_DNA"/>
</dbReference>
<sequence length="541" mass="57697">MSIENYAVQPEGTASCDPTGLPLFTTPPTTETATTPGSCRGRRRGGFTLNQGTGEQSSHPSALGAASHPEQGRGDNVVLLQTRDAGRAGRHGWSQDALDWELVASLRQQTADRLSQEGTPTGEEDRGAQQERGRAIITELLGQEATERLRAGETAWDTDTQGGLARAVFDAVFGLGRLQPLVDDPQVENIMIFGHDQVTVELTGGRQVMAAPVADSDQELVDFLSFVASRSEVNARPFSPSHPELHLRLDGGARLAAQAWVTPRPQVVIRRHRLTEVSLGDLVDLGALDPVAASFLAAVVRSGRSVVVSGAQGAGKTTMVRALCNEIPRYEVIGTFETEHELHLHQMPDRHPYVFAWEARPGSGEVGPDGSRAGEYTLDQALHGSFRMNLNRQIVGEVRGPEAAAMLKAMQSGAGSISTTHAAHAVGAVEKLVTCVMESGQHATHDFALRAVASGVDVVVHVTKQTLPADDGTAQVSRFVSEIIAVALGEEQTGYAVTHVFKADPGSATARPHVLPDDYRDLARFGFDLAAFAQEQEGTGA</sequence>
<proteinExistence type="inferred from homology"/>
<evidence type="ECO:0000313" key="5">
    <source>
        <dbReference type="Proteomes" id="UP001589613"/>
    </source>
</evidence>
<protein>
    <submittedName>
        <fullName evidence="4">CpaF family protein</fullName>
    </submittedName>
</protein>
<keyword evidence="5" id="KW-1185">Reference proteome</keyword>
<dbReference type="InterPro" id="IPR050921">
    <property type="entry name" value="T4SS_GSP_E_ATPase"/>
</dbReference>
<evidence type="ECO:0000259" key="3">
    <source>
        <dbReference type="Pfam" id="PF00437"/>
    </source>
</evidence>